<dbReference type="AlphaFoldDB" id="A0A1S3IVC4"/>
<organism evidence="2 3">
    <name type="scientific">Lingula anatina</name>
    <name type="common">Brachiopod</name>
    <name type="synonym">Lingula unguis</name>
    <dbReference type="NCBI Taxonomy" id="7574"/>
    <lineage>
        <taxon>Eukaryota</taxon>
        <taxon>Metazoa</taxon>
        <taxon>Spiralia</taxon>
        <taxon>Lophotrochozoa</taxon>
        <taxon>Brachiopoda</taxon>
        <taxon>Linguliformea</taxon>
        <taxon>Lingulata</taxon>
        <taxon>Lingulida</taxon>
        <taxon>Linguloidea</taxon>
        <taxon>Lingulidae</taxon>
        <taxon>Lingula</taxon>
    </lineage>
</organism>
<dbReference type="Pfam" id="PF24787">
    <property type="entry name" value="TEX47"/>
    <property type="match status" value="1"/>
</dbReference>
<reference evidence="3" key="1">
    <citation type="submission" date="2025-08" db="UniProtKB">
        <authorList>
            <consortium name="RefSeq"/>
        </authorList>
    </citation>
    <scope>IDENTIFICATION</scope>
    <source>
        <tissue evidence="3">Gonads</tissue>
    </source>
</reference>
<proteinExistence type="predicted"/>
<evidence type="ECO:0000313" key="3">
    <source>
        <dbReference type="RefSeq" id="XP_013401906.1"/>
    </source>
</evidence>
<dbReference type="InterPro" id="IPR055308">
    <property type="entry name" value="TEX47-like"/>
</dbReference>
<dbReference type="RefSeq" id="XP_013401906.1">
    <property type="nucleotide sequence ID" value="XM_013546452.1"/>
</dbReference>
<name>A0A1S3IVC4_LINAN</name>
<feature type="compositionally biased region" description="Basic residues" evidence="1">
    <location>
        <begin position="1"/>
        <end position="12"/>
    </location>
</feature>
<keyword evidence="2" id="KW-1185">Reference proteome</keyword>
<accession>A0A1S3IVC4</accession>
<dbReference type="InParanoid" id="A0A1S3IVC4"/>
<dbReference type="PANTHER" id="PTHR34035">
    <property type="entry name" value="TESTIS-EXPRESSED PROTEIN 47"/>
    <property type="match status" value="1"/>
</dbReference>
<protein>
    <submittedName>
        <fullName evidence="3">Testis-expressed protein 47 isoform X1</fullName>
    </submittedName>
</protein>
<dbReference type="KEGG" id="lak:106167620"/>
<sequence length="275" mass="31777">MAHRTSAGKRRGHSPDKEGEGDFDLKSEEGKSVQPLEFPLPTLYEAKMDRRYKNDTERKNLLHRLVYVGKLREDFCSSQEEIGHYYDNFFKNLHNSLQGEGITGLLLLYPKHCAHVVETSNEKITEVVRDMQKSIEKQEGPLEAAKILVISHDVPERLYNQWTHKILDIKSANLDLYEPSEAADKLVTDMLSQFLHLGTYLAKQPKLNFKNALDTLHEKVPEHLPQQDVINYLVENDTTCISKPVEYLNTYQKPIKVVLDSELTWPMPVKLFPYN</sequence>
<feature type="compositionally biased region" description="Basic and acidic residues" evidence="1">
    <location>
        <begin position="13"/>
        <end position="31"/>
    </location>
</feature>
<feature type="region of interest" description="Disordered" evidence="1">
    <location>
        <begin position="1"/>
        <end position="31"/>
    </location>
</feature>
<dbReference type="PANTHER" id="PTHR34035:SF1">
    <property type="entry name" value="TESTIS-EXPRESSED PROTEIN 47"/>
    <property type="match status" value="1"/>
</dbReference>
<evidence type="ECO:0000256" key="1">
    <source>
        <dbReference type="SAM" id="MobiDB-lite"/>
    </source>
</evidence>
<dbReference type="GeneID" id="106167620"/>
<evidence type="ECO:0000313" key="2">
    <source>
        <dbReference type="Proteomes" id="UP000085678"/>
    </source>
</evidence>
<dbReference type="Proteomes" id="UP000085678">
    <property type="component" value="Unplaced"/>
</dbReference>
<dbReference type="OrthoDB" id="548795at2759"/>
<gene>
    <name evidence="3" type="primary">LOC106167620</name>
</gene>
<dbReference type="STRING" id="7574.A0A1S3IVC4"/>
<dbReference type="Gene3D" id="3.30.70.100">
    <property type="match status" value="1"/>
</dbReference>